<accession>C7J6V5</accession>
<dbReference type="PROSITE" id="PS51375">
    <property type="entry name" value="PPR"/>
    <property type="match status" value="5"/>
</dbReference>
<dbReference type="AlphaFoldDB" id="C7J6V5"/>
<dbReference type="Pfam" id="PF13041">
    <property type="entry name" value="PPR_2"/>
    <property type="match status" value="2"/>
</dbReference>
<organism evidence="6 7">
    <name type="scientific">Oryza sativa subsp. japonica</name>
    <name type="common">Rice</name>
    <dbReference type="NCBI Taxonomy" id="39947"/>
    <lineage>
        <taxon>Eukaryota</taxon>
        <taxon>Viridiplantae</taxon>
        <taxon>Streptophyta</taxon>
        <taxon>Embryophyta</taxon>
        <taxon>Tracheophyta</taxon>
        <taxon>Spermatophyta</taxon>
        <taxon>Magnoliopsida</taxon>
        <taxon>Liliopsida</taxon>
        <taxon>Poales</taxon>
        <taxon>Poaceae</taxon>
        <taxon>BOP clade</taxon>
        <taxon>Oryzoideae</taxon>
        <taxon>Oryzeae</taxon>
        <taxon>Oryzinae</taxon>
        <taxon>Oryza</taxon>
        <taxon>Oryza sativa</taxon>
    </lineage>
</organism>
<protein>
    <submittedName>
        <fullName evidence="6">Os09g0532800 protein</fullName>
    </submittedName>
</protein>
<proteinExistence type="inferred from homology"/>
<evidence type="ECO:0000256" key="2">
    <source>
        <dbReference type="ARBA" id="ARBA00022737"/>
    </source>
</evidence>
<evidence type="ECO:0000256" key="5">
    <source>
        <dbReference type="SAM" id="Phobius"/>
    </source>
</evidence>
<evidence type="ECO:0000256" key="1">
    <source>
        <dbReference type="ARBA" id="ARBA00007626"/>
    </source>
</evidence>
<comment type="similarity">
    <text evidence="1">Belongs to the PPR family. P subfamily.</text>
</comment>
<dbReference type="NCBIfam" id="TIGR00756">
    <property type="entry name" value="PPR"/>
    <property type="match status" value="5"/>
</dbReference>
<keyword evidence="5" id="KW-0812">Transmembrane</keyword>
<feature type="transmembrane region" description="Helical" evidence="5">
    <location>
        <begin position="497"/>
        <end position="517"/>
    </location>
</feature>
<feature type="repeat" description="PPR" evidence="4">
    <location>
        <begin position="337"/>
        <end position="371"/>
    </location>
</feature>
<feature type="repeat" description="PPR" evidence="4">
    <location>
        <begin position="197"/>
        <end position="231"/>
    </location>
</feature>
<keyword evidence="3" id="KW-0809">Transit peptide</keyword>
<dbReference type="PANTHER" id="PTHR46128:SF76">
    <property type="entry name" value="PENTACOTRIPEPTIDE-REPEAT REGION OF PRORP DOMAIN-CONTAINING PROTEIN"/>
    <property type="match status" value="1"/>
</dbReference>
<dbReference type="Pfam" id="PF01535">
    <property type="entry name" value="PPR"/>
    <property type="match status" value="1"/>
</dbReference>
<dbReference type="InterPro" id="IPR011990">
    <property type="entry name" value="TPR-like_helical_dom_sf"/>
</dbReference>
<dbReference type="HOGENOM" id="CLU_021558_1_0_1"/>
<dbReference type="PANTHER" id="PTHR46128">
    <property type="entry name" value="MITOCHONDRIAL GROUP I INTRON SPLICING FACTOR CCM1"/>
    <property type="match status" value="1"/>
</dbReference>
<evidence type="ECO:0000256" key="4">
    <source>
        <dbReference type="PROSITE-ProRule" id="PRU00708"/>
    </source>
</evidence>
<feature type="repeat" description="PPR" evidence="4">
    <location>
        <begin position="302"/>
        <end position="336"/>
    </location>
</feature>
<feature type="non-terminal residue" evidence="6">
    <location>
        <position position="1"/>
    </location>
</feature>
<name>C7J6V5_ORYSJ</name>
<dbReference type="Proteomes" id="UP000000763">
    <property type="component" value="Chromosome 9"/>
</dbReference>
<dbReference type="InterPro" id="IPR050872">
    <property type="entry name" value="PPR_P_subfamily"/>
</dbReference>
<dbReference type="InterPro" id="IPR002885">
    <property type="entry name" value="PPR_rpt"/>
</dbReference>
<gene>
    <name evidence="6" type="ordered locus">Os09g0532800</name>
</gene>
<evidence type="ECO:0000313" key="6">
    <source>
        <dbReference type="EMBL" id="BAH94682.1"/>
    </source>
</evidence>
<feature type="repeat" description="PPR" evidence="4">
    <location>
        <begin position="267"/>
        <end position="301"/>
    </location>
</feature>
<keyword evidence="5" id="KW-0472">Membrane</keyword>
<dbReference type="Gene3D" id="1.25.40.10">
    <property type="entry name" value="Tetratricopeptide repeat domain"/>
    <property type="match status" value="2"/>
</dbReference>
<keyword evidence="5" id="KW-1133">Transmembrane helix</keyword>
<sequence>AHAITASPMLPSPPAPPPISPARLHKLVTSQSDPLLALELVTVTAPTTAPHPSTLHALALRLSRRREHLPHALALLRRLPSPPSPRILLPLLLSALRLRRQPHLFLSTFNSLFVSGPSPLPLHPELLLRLLSVLSSTASYFPCALHLLRDVSTRLPLPEPLVLASHNLLIEAATRSGHLAVSISLFHRLRSLHVSPNAETYRILTQSLCRRGQVHTAATLLDEMLHRGIPADPLAYTTVLNALCRKKQLREAYRLLCLMRGRGVSPDIVHYNTVIVGVCREGRPLDACKVFGDMRESGCAPNAVTYTAVVNGLCVNGLYDKAEAYLDDMLGKGLLPHFSVLHSVIKGCCAVGKVNEAAGMMTRMLDLGMVPHAETWSSVIRSVCSDEDNVEVVLLQVMKGIKHRSNINSRKEEVEYRVRNVLASVESSLSNASYLSGNPPEIVVWSASLYDYKNPRELSTSHNQFLKEKLPMNTPLAAPSLPALNIEIETGVFQFSFFFWLVIISLIIFGVCIVILVGY</sequence>
<keyword evidence="2" id="KW-0677">Repeat</keyword>
<evidence type="ECO:0000256" key="3">
    <source>
        <dbReference type="ARBA" id="ARBA00022946"/>
    </source>
</evidence>
<dbReference type="EMBL" id="AP008215">
    <property type="protein sequence ID" value="BAH94682.1"/>
    <property type="molecule type" value="Genomic_DNA"/>
</dbReference>
<dbReference type="KEGG" id="dosa:Os09g0532800"/>
<feature type="repeat" description="PPR" evidence="4">
    <location>
        <begin position="232"/>
        <end position="266"/>
    </location>
</feature>
<reference evidence="7" key="2">
    <citation type="journal article" date="2008" name="Nucleic Acids Res.">
        <title>The rice annotation project database (RAP-DB): 2008 update.</title>
        <authorList>
            <consortium name="The rice annotation project (RAP)"/>
        </authorList>
    </citation>
    <scope>GENOME REANNOTATION</scope>
    <source>
        <strain evidence="7">cv. Nipponbare</strain>
    </source>
</reference>
<reference evidence="6 7" key="1">
    <citation type="journal article" date="2005" name="Nature">
        <title>The map-based sequence of the rice genome.</title>
        <authorList>
            <consortium name="International rice genome sequencing project (IRGSP)"/>
            <person name="Matsumoto T."/>
            <person name="Wu J."/>
            <person name="Kanamori H."/>
            <person name="Katayose Y."/>
            <person name="Fujisawa M."/>
            <person name="Namiki N."/>
            <person name="Mizuno H."/>
            <person name="Yamamoto K."/>
            <person name="Antonio B.A."/>
            <person name="Baba T."/>
            <person name="Sakata K."/>
            <person name="Nagamura Y."/>
            <person name="Aoki H."/>
            <person name="Arikawa K."/>
            <person name="Arita K."/>
            <person name="Bito T."/>
            <person name="Chiden Y."/>
            <person name="Fujitsuka N."/>
            <person name="Fukunaka R."/>
            <person name="Hamada M."/>
            <person name="Harada C."/>
            <person name="Hayashi A."/>
            <person name="Hijishita S."/>
            <person name="Honda M."/>
            <person name="Hosokawa S."/>
            <person name="Ichikawa Y."/>
            <person name="Idonuma A."/>
            <person name="Iijima M."/>
            <person name="Ikeda M."/>
            <person name="Ikeno M."/>
            <person name="Ito K."/>
            <person name="Ito S."/>
            <person name="Ito T."/>
            <person name="Ito Y."/>
            <person name="Ito Y."/>
            <person name="Iwabuchi A."/>
            <person name="Kamiya K."/>
            <person name="Karasawa W."/>
            <person name="Kurita K."/>
            <person name="Katagiri S."/>
            <person name="Kikuta A."/>
            <person name="Kobayashi H."/>
            <person name="Kobayashi N."/>
            <person name="Machita K."/>
            <person name="Maehara T."/>
            <person name="Masukawa M."/>
            <person name="Mizubayashi T."/>
            <person name="Mukai Y."/>
            <person name="Nagasaki H."/>
            <person name="Nagata Y."/>
            <person name="Naito S."/>
            <person name="Nakashima M."/>
            <person name="Nakama Y."/>
            <person name="Nakamichi Y."/>
            <person name="Nakamura M."/>
            <person name="Meguro A."/>
            <person name="Negishi M."/>
            <person name="Ohta I."/>
            <person name="Ohta T."/>
            <person name="Okamoto M."/>
            <person name="Ono N."/>
            <person name="Saji S."/>
            <person name="Sakaguchi M."/>
            <person name="Sakai K."/>
            <person name="Shibata M."/>
            <person name="Shimokawa T."/>
            <person name="Song J."/>
            <person name="Takazaki Y."/>
            <person name="Terasawa K."/>
            <person name="Tsugane M."/>
            <person name="Tsuji K."/>
            <person name="Ueda S."/>
            <person name="Waki K."/>
            <person name="Yamagata H."/>
            <person name="Yamamoto M."/>
            <person name="Yamamoto S."/>
            <person name="Yamane H."/>
            <person name="Yoshiki S."/>
            <person name="Yoshihara R."/>
            <person name="Yukawa K."/>
            <person name="Zhong H."/>
            <person name="Yano M."/>
            <person name="Yuan Q."/>
            <person name="Ouyang S."/>
            <person name="Liu J."/>
            <person name="Jones K.M."/>
            <person name="Gansberger K."/>
            <person name="Moffat K."/>
            <person name="Hill J."/>
            <person name="Bera J."/>
            <person name="Fadrosh D."/>
            <person name="Jin S."/>
            <person name="Johri S."/>
            <person name="Kim M."/>
            <person name="Overton L."/>
            <person name="Reardon M."/>
            <person name="Tsitrin T."/>
            <person name="Vuong H."/>
            <person name="Weaver B."/>
            <person name="Ciecko A."/>
            <person name="Tallon L."/>
            <person name="Jackson J."/>
            <person name="Pai G."/>
            <person name="Aken S.V."/>
            <person name="Utterback T."/>
            <person name="Reidmuller S."/>
            <person name="Feldblyum T."/>
            <person name="Hsiao J."/>
            <person name="Zismann V."/>
            <person name="Iobst S."/>
            <person name="de Vazeille A.R."/>
            <person name="Buell C.R."/>
            <person name="Ying K."/>
            <person name="Li Y."/>
            <person name="Lu T."/>
            <person name="Huang Y."/>
            <person name="Zhao Q."/>
            <person name="Feng Q."/>
            <person name="Zhang L."/>
            <person name="Zhu J."/>
            <person name="Weng Q."/>
            <person name="Mu J."/>
            <person name="Lu Y."/>
            <person name="Fan D."/>
            <person name="Liu Y."/>
            <person name="Guan J."/>
            <person name="Zhang Y."/>
            <person name="Yu S."/>
            <person name="Liu X."/>
            <person name="Zhang Y."/>
            <person name="Hong G."/>
            <person name="Han B."/>
            <person name="Choisne N."/>
            <person name="Demange N."/>
            <person name="Orjeda G."/>
            <person name="Samain S."/>
            <person name="Cattolico L."/>
            <person name="Pelletier E."/>
            <person name="Couloux A."/>
            <person name="Segurens B."/>
            <person name="Wincker P."/>
            <person name="D'Hont A."/>
            <person name="Scarpelli C."/>
            <person name="Weissenbach J."/>
            <person name="Salanoubat M."/>
            <person name="Quetier F."/>
            <person name="Yu Y."/>
            <person name="Kim H.R."/>
            <person name="Rambo T."/>
            <person name="Currie J."/>
            <person name="Collura K."/>
            <person name="Luo M."/>
            <person name="Yang T."/>
            <person name="Ammiraju J.S.S."/>
            <person name="Engler F."/>
            <person name="Soderlund C."/>
            <person name="Wing R.A."/>
            <person name="Palmer L.E."/>
            <person name="de la Bastide M."/>
            <person name="Spiegel L."/>
            <person name="Nascimento L."/>
            <person name="Zutavern T."/>
            <person name="O'Shaughnessy A."/>
            <person name="Dike S."/>
            <person name="Dedhia N."/>
            <person name="Preston R."/>
            <person name="Balija V."/>
            <person name="McCombie W.R."/>
            <person name="Chow T."/>
            <person name="Chen H."/>
            <person name="Chung M."/>
            <person name="Chen C."/>
            <person name="Shaw J."/>
            <person name="Wu H."/>
            <person name="Hsiao K."/>
            <person name="Chao Y."/>
            <person name="Chu M."/>
            <person name="Cheng C."/>
            <person name="Hour A."/>
            <person name="Lee P."/>
            <person name="Lin S."/>
            <person name="Lin Y."/>
            <person name="Liou J."/>
            <person name="Liu S."/>
            <person name="Hsing Y."/>
            <person name="Raghuvanshi S."/>
            <person name="Mohanty A."/>
            <person name="Bharti A.K."/>
            <person name="Gaur A."/>
            <person name="Gupta V."/>
            <person name="Kumar D."/>
            <person name="Ravi V."/>
            <person name="Vij S."/>
            <person name="Kapur A."/>
            <person name="Khurana P."/>
            <person name="Khurana P."/>
            <person name="Khurana J.P."/>
            <person name="Tyagi A.K."/>
            <person name="Gaikwad K."/>
            <person name="Singh A."/>
            <person name="Dalal V."/>
            <person name="Srivastava S."/>
            <person name="Dixit A."/>
            <person name="Pal A.K."/>
            <person name="Ghazi I.A."/>
            <person name="Yadav M."/>
            <person name="Pandit A."/>
            <person name="Bhargava A."/>
            <person name="Sureshbabu K."/>
            <person name="Batra K."/>
            <person name="Sharma T.R."/>
            <person name="Mohapatra T."/>
            <person name="Singh N.K."/>
            <person name="Messing J."/>
            <person name="Nelson A.B."/>
            <person name="Fuks G."/>
            <person name="Kavchok S."/>
            <person name="Keizer G."/>
            <person name="Linton E."/>
            <person name="Llaca V."/>
            <person name="Song R."/>
            <person name="Tanyolac B."/>
            <person name="Young S."/>
            <person name="Ho-Il K."/>
            <person name="Hahn J.H."/>
            <person name="Sangsakoo G."/>
            <person name="Vanavichit A."/>
            <person name="de Mattos Luiz.A.T."/>
            <person name="Zimmer P.D."/>
            <person name="Malone G."/>
            <person name="Dellagostin O."/>
            <person name="de Oliveira A.C."/>
            <person name="Bevan M."/>
            <person name="Bancroft I."/>
            <person name="Minx P."/>
            <person name="Cordum H."/>
            <person name="Wilson R."/>
            <person name="Cheng Z."/>
            <person name="Jin W."/>
            <person name="Jiang J."/>
            <person name="Leong S.A."/>
            <person name="Iwama H."/>
            <person name="Gojobori T."/>
            <person name="Itoh T."/>
            <person name="Niimura Y."/>
            <person name="Fujii Y."/>
            <person name="Habara T."/>
            <person name="Sakai H."/>
            <person name="Sato Y."/>
            <person name="Wilson G."/>
            <person name="Kumar K."/>
            <person name="McCouch S."/>
            <person name="Juretic N."/>
            <person name="Hoen D."/>
            <person name="Wright S."/>
            <person name="Bruskiewich R."/>
            <person name="Bureau T."/>
            <person name="Miyao A."/>
            <person name="Hirochika H."/>
            <person name="Nishikawa T."/>
            <person name="Kadowaki K."/>
            <person name="Sugiura M."/>
            <person name="Burr B."/>
            <person name="Sasaki T."/>
        </authorList>
    </citation>
    <scope>NUCLEOTIDE SEQUENCE [LARGE SCALE GENOMIC DNA]</scope>
    <source>
        <strain evidence="7">cv. Nipponbare</strain>
    </source>
</reference>
<evidence type="ECO:0000313" key="7">
    <source>
        <dbReference type="Proteomes" id="UP000000763"/>
    </source>
</evidence>